<dbReference type="KEGG" id="ehx:EMIHUDRAFT_111098"/>
<dbReference type="EnsemblProtists" id="EOD34899">
    <property type="protein sequence ID" value="EOD34899"/>
    <property type="gene ID" value="EMIHUDRAFT_111098"/>
</dbReference>
<sequence length="717" mass="78439">MDTSTEVATKCAAHALVLSHSADCCCDLRGLSCMPAARCLKRDTAHVSDGVSLRKWMRETQSTNASAWYKGLFQPPGMFLQYSTIHAWQSWLRTGSFAGRWPPILYRYIPNDNAWCVQRGLRGLSCFLGGTTGDEMVQPSALGGDALRLSPARLPSHASAAREVNRVQQFRHERPLQRQKELAPLQYMLTYAHVSAVLFSPQPPVTAAYSHHLKSIRPSHERRLALTVGLHIRRADSCTRIKTLQLKPAPLEHMGQHSNSRMCFATSVYMDALLKLYRRYGPLKVLVSSDSSSDMVAEMRAAGGAFRQVFQSSHWHYLDYPRDDFSYPEAAAQRKSGAQPFIEFISDKRQQARIGETAFADLVHLSHMQFFVGHLGSRFGKSAWALATARHNTFVPYISVDGHSPCCAIDENCALLAMRGMVDCLSFAHEHGCPNNHYWQEGAQPGLDLPRDHTVDDTYCLDVSPVAACAAAAAGEDATDDLCGVTSNRKKQEVYSPTGEQFFLLADGRDLSFLPAAVRGSPHHADGRLLVIKVLGTFLGDAAEASRRLVERVRRALAPLAGREGVCGLHDTRRCNLALQIQMTLNRFCANASLNYFLRTMPEEATREAARLHDRLIGEAFNELTAGRLSSTAQRRAALQQARLPVKLGGAGLTSMSAVTDAAIVGSWCLCWEPIARLCPQLARGIDLGAAAVAASAVAAAEAAAGQAEACVHWGGS</sequence>
<name>A0A0D3KGL4_EMIH1</name>
<protein>
    <submittedName>
        <fullName evidence="1">Uncharacterized protein</fullName>
    </submittedName>
</protein>
<dbReference type="eggNOG" id="ENOG502SPPQ">
    <property type="taxonomic scope" value="Eukaryota"/>
</dbReference>
<evidence type="ECO:0000313" key="2">
    <source>
        <dbReference type="Proteomes" id="UP000013827"/>
    </source>
</evidence>
<keyword evidence="2" id="KW-1185">Reference proteome</keyword>
<dbReference type="Gene3D" id="3.40.50.11350">
    <property type="match status" value="1"/>
</dbReference>
<dbReference type="HOGENOM" id="CLU_385643_0_0_1"/>
<dbReference type="PaxDb" id="2903-EOD34899"/>
<dbReference type="Proteomes" id="UP000013827">
    <property type="component" value="Unassembled WGS sequence"/>
</dbReference>
<organism evidence="1 2">
    <name type="scientific">Emiliania huxleyi (strain CCMP1516)</name>
    <dbReference type="NCBI Taxonomy" id="280463"/>
    <lineage>
        <taxon>Eukaryota</taxon>
        <taxon>Haptista</taxon>
        <taxon>Haptophyta</taxon>
        <taxon>Prymnesiophyceae</taxon>
        <taxon>Isochrysidales</taxon>
        <taxon>Noelaerhabdaceae</taxon>
        <taxon>Emiliania</taxon>
    </lineage>
</organism>
<dbReference type="AlphaFoldDB" id="A0A0D3KGL4"/>
<dbReference type="GeneID" id="17280170"/>
<dbReference type="RefSeq" id="XP_005787328.1">
    <property type="nucleotide sequence ID" value="XM_005787271.1"/>
</dbReference>
<dbReference type="OMA" id="AIDENCA"/>
<proteinExistence type="predicted"/>
<evidence type="ECO:0000313" key="1">
    <source>
        <dbReference type="EnsemblProtists" id="EOD34899"/>
    </source>
</evidence>
<reference evidence="1" key="2">
    <citation type="submission" date="2024-10" db="UniProtKB">
        <authorList>
            <consortium name="EnsemblProtists"/>
        </authorList>
    </citation>
    <scope>IDENTIFICATION</scope>
</reference>
<accession>A0A0D3KGL4</accession>
<reference evidence="2" key="1">
    <citation type="journal article" date="2013" name="Nature">
        <title>Pan genome of the phytoplankton Emiliania underpins its global distribution.</title>
        <authorList>
            <person name="Read B.A."/>
            <person name="Kegel J."/>
            <person name="Klute M.J."/>
            <person name="Kuo A."/>
            <person name="Lefebvre S.C."/>
            <person name="Maumus F."/>
            <person name="Mayer C."/>
            <person name="Miller J."/>
            <person name="Monier A."/>
            <person name="Salamov A."/>
            <person name="Young J."/>
            <person name="Aguilar M."/>
            <person name="Claverie J.M."/>
            <person name="Frickenhaus S."/>
            <person name="Gonzalez K."/>
            <person name="Herman E.K."/>
            <person name="Lin Y.C."/>
            <person name="Napier J."/>
            <person name="Ogata H."/>
            <person name="Sarno A.F."/>
            <person name="Shmutz J."/>
            <person name="Schroeder D."/>
            <person name="de Vargas C."/>
            <person name="Verret F."/>
            <person name="von Dassow P."/>
            <person name="Valentin K."/>
            <person name="Van de Peer Y."/>
            <person name="Wheeler G."/>
            <person name="Dacks J.B."/>
            <person name="Delwiche C.F."/>
            <person name="Dyhrman S.T."/>
            <person name="Glockner G."/>
            <person name="John U."/>
            <person name="Richards T."/>
            <person name="Worden A.Z."/>
            <person name="Zhang X."/>
            <person name="Grigoriev I.V."/>
            <person name="Allen A.E."/>
            <person name="Bidle K."/>
            <person name="Borodovsky M."/>
            <person name="Bowler C."/>
            <person name="Brownlee C."/>
            <person name="Cock J.M."/>
            <person name="Elias M."/>
            <person name="Gladyshev V.N."/>
            <person name="Groth M."/>
            <person name="Guda C."/>
            <person name="Hadaegh A."/>
            <person name="Iglesias-Rodriguez M.D."/>
            <person name="Jenkins J."/>
            <person name="Jones B.M."/>
            <person name="Lawson T."/>
            <person name="Leese F."/>
            <person name="Lindquist E."/>
            <person name="Lobanov A."/>
            <person name="Lomsadze A."/>
            <person name="Malik S.B."/>
            <person name="Marsh M.E."/>
            <person name="Mackinder L."/>
            <person name="Mock T."/>
            <person name="Mueller-Roeber B."/>
            <person name="Pagarete A."/>
            <person name="Parker M."/>
            <person name="Probert I."/>
            <person name="Quesneville H."/>
            <person name="Raines C."/>
            <person name="Rensing S.A."/>
            <person name="Riano-Pachon D.M."/>
            <person name="Richier S."/>
            <person name="Rokitta S."/>
            <person name="Shiraiwa Y."/>
            <person name="Soanes D.M."/>
            <person name="van der Giezen M."/>
            <person name="Wahlund T.M."/>
            <person name="Williams B."/>
            <person name="Wilson W."/>
            <person name="Wolfe G."/>
            <person name="Wurch L.L."/>
        </authorList>
    </citation>
    <scope>NUCLEOTIDE SEQUENCE</scope>
</reference>